<dbReference type="Gene3D" id="2.40.50.100">
    <property type="match status" value="2"/>
</dbReference>
<dbReference type="EMBL" id="CP016617">
    <property type="protein sequence ID" value="ANY82752.1"/>
    <property type="molecule type" value="Genomic_DNA"/>
</dbReference>
<dbReference type="Gene3D" id="1.10.287.470">
    <property type="entry name" value="Helix hairpin bin"/>
    <property type="match status" value="2"/>
</dbReference>
<dbReference type="SUPFAM" id="SSF111369">
    <property type="entry name" value="HlyD-like secretion proteins"/>
    <property type="match status" value="2"/>
</dbReference>
<keyword evidence="1" id="KW-0732">Signal</keyword>
<reference evidence="3" key="1">
    <citation type="submission" date="2016-07" db="EMBL/GenBank/DDBJ databases">
        <title>Microvirga ossetica sp. nov. a new species of rhizobia isolated from root nodules of the legume species Vicia alpestris Steven originated from North Ossetia region in the Caucasus.</title>
        <authorList>
            <person name="Safronova V.I."/>
            <person name="Kuznetsova I.G."/>
            <person name="Sazanova A.L."/>
            <person name="Belimov A."/>
            <person name="Andronov E."/>
            <person name="Osledkin Y.S."/>
            <person name="Onishchuk O.P."/>
            <person name="Kurchak O.N."/>
            <person name="Shaposhnikov A.I."/>
            <person name="Willems A."/>
            <person name="Tikhonovich I.A."/>
        </authorList>
    </citation>
    <scope>NUCLEOTIDE SEQUENCE [LARGE SCALE GENOMIC DNA]</scope>
    <source>
        <strain evidence="3">V5/3M</strain>
        <plasmid evidence="3">unnamed1</plasmid>
    </source>
</reference>
<dbReference type="RefSeq" id="WP_099513855.1">
    <property type="nucleotide sequence ID" value="NZ_CP016617.1"/>
</dbReference>
<name>A0A1B2ESE9_9HYPH</name>
<evidence type="ECO:0000259" key="2">
    <source>
        <dbReference type="Pfam" id="PF25881"/>
    </source>
</evidence>
<geneLocation type="plasmid" evidence="3">
    <name>unnamed1</name>
</geneLocation>
<accession>A0A1B2ESE9</accession>
<feature type="signal peptide" evidence="1">
    <location>
        <begin position="1"/>
        <end position="29"/>
    </location>
</feature>
<dbReference type="Pfam" id="PF25881">
    <property type="entry name" value="HH_YBHG"/>
    <property type="match status" value="1"/>
</dbReference>
<dbReference type="PANTHER" id="PTHR30438">
    <property type="entry name" value="36 KDA ANTIGEN-RELATED"/>
    <property type="match status" value="1"/>
</dbReference>
<proteinExistence type="predicted"/>
<organism evidence="3">
    <name type="scientific">Microvirga ossetica</name>
    <dbReference type="NCBI Taxonomy" id="1882682"/>
    <lineage>
        <taxon>Bacteria</taxon>
        <taxon>Pseudomonadati</taxon>
        <taxon>Pseudomonadota</taxon>
        <taxon>Alphaproteobacteria</taxon>
        <taxon>Hyphomicrobiales</taxon>
        <taxon>Methylobacteriaceae</taxon>
        <taxon>Microvirga</taxon>
    </lineage>
</organism>
<feature type="chain" id="PRO_5008536435" description="YbhG-like alpha-helical hairpin domain-containing protein" evidence="1">
    <location>
        <begin position="30"/>
        <end position="329"/>
    </location>
</feature>
<dbReference type="InterPro" id="IPR059052">
    <property type="entry name" value="HH_YbhG-like"/>
</dbReference>
<dbReference type="OrthoDB" id="9778236at2"/>
<dbReference type="AlphaFoldDB" id="A0A1B2ESE9"/>
<evidence type="ECO:0000256" key="1">
    <source>
        <dbReference type="SAM" id="SignalP"/>
    </source>
</evidence>
<protein>
    <recommendedName>
        <fullName evidence="2">YbhG-like alpha-helical hairpin domain-containing protein</fullName>
    </recommendedName>
</protein>
<keyword evidence="3" id="KW-0614">Plasmid</keyword>
<dbReference type="GO" id="GO:0005886">
    <property type="term" value="C:plasma membrane"/>
    <property type="evidence" value="ECO:0007669"/>
    <property type="project" value="TreeGrafter"/>
</dbReference>
<sequence>MSPRARLPLKSALVAAVALGSLAPLAAHAQGTKPGAASPGLVRKTEIRMAPEINGRLALVAVRPGQHVHKGDVLAVVDNPELAASVEEAKAAAAAAKAERDHVYAGVRAEEVAIAAEAIRTAEANLLLAQQESARATALSTRGYSSGQQLDEIQATLAKAQADLDLKQAQFAAANAGPTAEERSLADARVALASATIDDLQAKLDKTTLRAPLDAMVRVLVAEPGEVLSPGKPIMTIEADGQPWFTFTLREDALGGLTMGGRVSLQTSLGHPIEAQVTELRPLGEFATWRAARAVGDHDLNSFLVRLEPSTGSDDLEPGMTIWLPNDHN</sequence>
<dbReference type="Gene3D" id="2.40.30.170">
    <property type="match status" value="1"/>
</dbReference>
<dbReference type="KEGG" id="moc:BB934_31375"/>
<feature type="domain" description="YbhG-like alpha-helical hairpin" evidence="2">
    <location>
        <begin position="84"/>
        <end position="205"/>
    </location>
</feature>
<dbReference type="PANTHER" id="PTHR30438:SF2">
    <property type="entry name" value="MEMBRANE PROTEIN"/>
    <property type="match status" value="1"/>
</dbReference>
<gene>
    <name evidence="3" type="ORF">BB934_31375</name>
</gene>
<evidence type="ECO:0000313" key="3">
    <source>
        <dbReference type="EMBL" id="ANY82752.1"/>
    </source>
</evidence>